<evidence type="ECO:0000313" key="3">
    <source>
        <dbReference type="Proteomes" id="UP001144471"/>
    </source>
</evidence>
<dbReference type="EMBL" id="BSDY01000027">
    <property type="protein sequence ID" value="GLI57869.1"/>
    <property type="molecule type" value="Genomic_DNA"/>
</dbReference>
<evidence type="ECO:0000256" key="1">
    <source>
        <dbReference type="SAM" id="Phobius"/>
    </source>
</evidence>
<feature type="transmembrane region" description="Helical" evidence="1">
    <location>
        <begin position="96"/>
        <end position="117"/>
    </location>
</feature>
<name>A0A9W6GPS3_9FUSO</name>
<gene>
    <name evidence="2" type="ORF">PM10SUCC1_33830</name>
</gene>
<keyword evidence="1" id="KW-0812">Transmembrane</keyword>
<organism evidence="2 3">
    <name type="scientific">Propionigenium maris DSM 9537</name>
    <dbReference type="NCBI Taxonomy" id="1123000"/>
    <lineage>
        <taxon>Bacteria</taxon>
        <taxon>Fusobacteriati</taxon>
        <taxon>Fusobacteriota</taxon>
        <taxon>Fusobacteriia</taxon>
        <taxon>Fusobacteriales</taxon>
        <taxon>Fusobacteriaceae</taxon>
        <taxon>Propionigenium</taxon>
    </lineage>
</organism>
<dbReference type="AlphaFoldDB" id="A0A9W6GPS3"/>
<feature type="transmembrane region" description="Helical" evidence="1">
    <location>
        <begin position="168"/>
        <end position="189"/>
    </location>
</feature>
<feature type="transmembrane region" description="Helical" evidence="1">
    <location>
        <begin position="71"/>
        <end position="90"/>
    </location>
</feature>
<accession>A0A9W6GPS3</accession>
<proteinExistence type="predicted"/>
<dbReference type="Proteomes" id="UP001144471">
    <property type="component" value="Unassembled WGS sequence"/>
</dbReference>
<feature type="transmembrane region" description="Helical" evidence="1">
    <location>
        <begin position="201"/>
        <end position="219"/>
    </location>
</feature>
<evidence type="ECO:0000313" key="2">
    <source>
        <dbReference type="EMBL" id="GLI57869.1"/>
    </source>
</evidence>
<protein>
    <submittedName>
        <fullName evidence="2">Uncharacterized protein</fullName>
    </submittedName>
</protein>
<keyword evidence="1" id="KW-1133">Transmembrane helix</keyword>
<feature type="transmembrane region" description="Helical" evidence="1">
    <location>
        <begin position="129"/>
        <end position="148"/>
    </location>
</feature>
<sequence>MKLEASLNKFINIFNNNISPEIVLNEANIQIFYQRYIFILTTISFVVFSFSFLLFSRDKILNRVGYWRRSFWIFGISMLSELLYITMPFISLKIFFSSLSNILFTMGVGYFFLFMYQKKVDKTENLKKVILPLGLLLGVVISALHIVLVFDPTLSAKSKEVIVLFIKYYFIGILVLGNIVTLIQAARSFSTKSLEDKDFHLFVYTLNFILTSIVIWQGLFFYNSFYIMAITLSFILGIVFQKDYFVMEGERNFRQFINLTGKNIIICFVISLISRFMVHNSFSIVLIFGIMILEVLYFCMKFKEFSTEYNFTSILSKLRVVDSLEFFKGIFQDEVTKIFALSHCTLITIKKSDTELRRKVEALNYHTENINFDGERYDLGIRMNYLKKPIGLVLINDSRILFYKKKSQDLKHFLEKISPFLDHLLFKELKRDSVNQENKALRIEVKERKKEIFYITEFLRVMSNKEDITSIKKIINRIFSDVIKREDNYE</sequence>
<keyword evidence="3" id="KW-1185">Reference proteome</keyword>
<feature type="transmembrane region" description="Helical" evidence="1">
    <location>
        <begin position="36"/>
        <end position="55"/>
    </location>
</feature>
<reference evidence="2" key="1">
    <citation type="submission" date="2022-12" db="EMBL/GenBank/DDBJ databases">
        <title>Reference genome sequencing for broad-spectrum identification of bacterial and archaeal isolates by mass spectrometry.</title>
        <authorList>
            <person name="Sekiguchi Y."/>
            <person name="Tourlousse D.M."/>
        </authorList>
    </citation>
    <scope>NUCLEOTIDE SEQUENCE</scope>
    <source>
        <strain evidence="2">10succ1</strain>
    </source>
</reference>
<feature type="transmembrane region" description="Helical" evidence="1">
    <location>
        <begin position="282"/>
        <end position="300"/>
    </location>
</feature>
<feature type="transmembrane region" description="Helical" evidence="1">
    <location>
        <begin position="225"/>
        <end position="244"/>
    </location>
</feature>
<comment type="caution">
    <text evidence="2">The sequence shown here is derived from an EMBL/GenBank/DDBJ whole genome shotgun (WGS) entry which is preliminary data.</text>
</comment>
<feature type="transmembrane region" description="Helical" evidence="1">
    <location>
        <begin position="256"/>
        <end position="276"/>
    </location>
</feature>
<keyword evidence="1" id="KW-0472">Membrane</keyword>